<comment type="catalytic activity">
    <reaction evidence="11">
        <text>Couples ATP hydrolysis with the unwinding of duplex DNA by translocating in the 3'-5' direction.</text>
        <dbReference type="EC" id="5.6.2.4"/>
    </reaction>
</comment>
<evidence type="ECO:0000256" key="13">
    <source>
        <dbReference type="ARBA" id="ARBA00048988"/>
    </source>
</evidence>
<keyword evidence="2 14" id="KW-0547">Nucleotide-binding</keyword>
<evidence type="ECO:0000256" key="12">
    <source>
        <dbReference type="ARBA" id="ARBA00034808"/>
    </source>
</evidence>
<gene>
    <name evidence="17" type="ORF">T190607A01A_10732</name>
</gene>
<keyword evidence="10" id="KW-0413">Isomerase</keyword>
<evidence type="ECO:0000256" key="5">
    <source>
        <dbReference type="ARBA" id="ARBA00022806"/>
    </source>
</evidence>
<evidence type="ECO:0000256" key="6">
    <source>
        <dbReference type="ARBA" id="ARBA00022839"/>
    </source>
</evidence>
<dbReference type="Gene3D" id="3.40.50.300">
    <property type="entry name" value="P-loop containing nucleotide triphosphate hydrolases"/>
    <property type="match status" value="4"/>
</dbReference>
<evidence type="ECO:0000256" key="10">
    <source>
        <dbReference type="ARBA" id="ARBA00023235"/>
    </source>
</evidence>
<dbReference type="InterPro" id="IPR014016">
    <property type="entry name" value="UvrD-like_ATP-bd"/>
</dbReference>
<dbReference type="GO" id="GO:0016787">
    <property type="term" value="F:hydrolase activity"/>
    <property type="evidence" value="ECO:0007669"/>
    <property type="project" value="UniProtKB-KW"/>
</dbReference>
<dbReference type="InterPro" id="IPR000212">
    <property type="entry name" value="DNA_helicase_UvrD/REP"/>
</dbReference>
<comment type="catalytic activity">
    <reaction evidence="13">
        <text>ATP + H2O = ADP + phosphate + H(+)</text>
        <dbReference type="Rhea" id="RHEA:13065"/>
        <dbReference type="ChEBI" id="CHEBI:15377"/>
        <dbReference type="ChEBI" id="CHEBI:15378"/>
        <dbReference type="ChEBI" id="CHEBI:30616"/>
        <dbReference type="ChEBI" id="CHEBI:43474"/>
        <dbReference type="ChEBI" id="CHEBI:456216"/>
        <dbReference type="EC" id="5.6.2.4"/>
    </reaction>
</comment>
<evidence type="ECO:0000256" key="2">
    <source>
        <dbReference type="ARBA" id="ARBA00022741"/>
    </source>
</evidence>
<reference evidence="17 18" key="1">
    <citation type="submission" date="2024-05" db="EMBL/GenBank/DDBJ databases">
        <authorList>
            <person name="Duchaud E."/>
        </authorList>
    </citation>
    <scope>NUCLEOTIDE SEQUENCE [LARGE SCALE GENOMIC DNA]</scope>
    <source>
        <strain evidence="17">Ena-SAMPLE-TAB-13-05-2024-13:56:06:370-140302</strain>
    </source>
</reference>
<evidence type="ECO:0000256" key="8">
    <source>
        <dbReference type="ARBA" id="ARBA00023125"/>
    </source>
</evidence>
<feature type="binding site" evidence="14">
    <location>
        <begin position="40"/>
        <end position="47"/>
    </location>
    <ligand>
        <name>ATP</name>
        <dbReference type="ChEBI" id="CHEBI:30616"/>
    </ligand>
</feature>
<dbReference type="Gene3D" id="3.90.320.10">
    <property type="match status" value="1"/>
</dbReference>
<evidence type="ECO:0000256" key="4">
    <source>
        <dbReference type="ARBA" id="ARBA00022801"/>
    </source>
</evidence>
<dbReference type="Pfam" id="PF00580">
    <property type="entry name" value="UvrD-helicase"/>
    <property type="match status" value="1"/>
</dbReference>
<keyword evidence="8" id="KW-0238">DNA-binding</keyword>
<keyword evidence="18" id="KW-1185">Reference proteome</keyword>
<dbReference type="PANTHER" id="PTHR11070:SF67">
    <property type="entry name" value="DNA 3'-5' HELICASE"/>
    <property type="match status" value="1"/>
</dbReference>
<keyword evidence="1" id="KW-0540">Nuclease</keyword>
<dbReference type="Pfam" id="PF13361">
    <property type="entry name" value="UvrD_C"/>
    <property type="match status" value="2"/>
</dbReference>
<evidence type="ECO:0000313" key="18">
    <source>
        <dbReference type="Proteomes" id="UP001497416"/>
    </source>
</evidence>
<accession>A0ABP1EHV4</accession>
<feature type="domain" description="UvrD-like helicase ATP-binding" evidence="15">
    <location>
        <begin position="19"/>
        <end position="492"/>
    </location>
</feature>
<dbReference type="SUPFAM" id="SSF52540">
    <property type="entry name" value="P-loop containing nucleoside triphosphate hydrolases"/>
    <property type="match status" value="1"/>
</dbReference>
<evidence type="ECO:0000313" key="17">
    <source>
        <dbReference type="EMBL" id="CAL2078656.1"/>
    </source>
</evidence>
<dbReference type="EC" id="5.6.2.4" evidence="12"/>
<dbReference type="PROSITE" id="PS51217">
    <property type="entry name" value="UVRD_HELICASE_CTER"/>
    <property type="match status" value="1"/>
</dbReference>
<keyword evidence="17" id="KW-0560">Oxidoreductase</keyword>
<dbReference type="PROSITE" id="PS51198">
    <property type="entry name" value="UVRD_HELICASE_ATP_BIND"/>
    <property type="match status" value="1"/>
</dbReference>
<keyword evidence="9" id="KW-0234">DNA repair</keyword>
<dbReference type="GO" id="GO:0016491">
    <property type="term" value="F:oxidoreductase activity"/>
    <property type="evidence" value="ECO:0007669"/>
    <property type="project" value="UniProtKB-KW"/>
</dbReference>
<evidence type="ECO:0000256" key="14">
    <source>
        <dbReference type="PROSITE-ProRule" id="PRU00560"/>
    </source>
</evidence>
<keyword evidence="5 14" id="KW-0347">Helicase</keyword>
<evidence type="ECO:0000256" key="9">
    <source>
        <dbReference type="ARBA" id="ARBA00023204"/>
    </source>
</evidence>
<dbReference type="Proteomes" id="UP001497416">
    <property type="component" value="Unassembled WGS sequence"/>
</dbReference>
<sequence length="1068" mass="124349">MLFLNNVSFEKTLYLLGCFLLKLHKKSLVQNSTSFQIFNASAGSGKTFTLVKEYLKVLLQSSDVFYFQKVLAITFTNKAAGEMKERVLKSLSDVTEDRPNEIVNQVILETTLDKETIKERSSRILNAILQNYSAFSITTIDSFTHKIIKNFAFDLGLTLNFEVEMDAVSLLNEAVDLLISKIGTNRELTNLLIDFSLSKIDEDKSWDISYELKEFSKVLLNEDDVRHFRVLRERSTQDFINLKQKLNKYQVQTETKLKEIGERGLQVIDGMGLDHKDFYYSLIPKHFIALKENPSTAKFFDQSKLRQRIEENTFYSKSKSDEIKSAIEGILPELLELYSESENLYKDSTLNKLALKSLIPLAVLNTINQELTQLKEENNIRLNAEFNQLISDNIKNQPTPFIYERIGQRFMHYFIDEMQDTSVLQWGNLIPLIDNALAQENSSLLLVGDAKQAIYRWRGGKAEQFINLSSPDFKVFQAEKSINQLERNFRSFSEVINFNNQFFQHVSSFLNNQDYSQLFKDGNKQLENSKKGGQVTLSFLEKHEDKELEKEKYPRKVYEKITELNQQYFLNEIAVLVRKKSEGVQVANYLSEKGIPIISSETLLLKNSEKVNFTVNLIQLILQSDNEEKRFEVLHFLFHHLSVDTEIHGFYELLIKKEITIFFEELKSFSIDFNLNTYFELPFYDKIEYIIRSFNLLESSDAYVQFFLDVVLDQQNKGIDVHDFIEFWNVKKEVLSIVTSEDADAVHIMTIHKSKGLEFPVVIFPYDLDVYRQIKPKVWFDSLPESFDNFKELLIDFNKSVGNINDRGMDLYTQQIQELELDNFNLLYVALTRAVEQLHIITEKRISKSGENTNYYSGIFISYLKKQGLWDENQNEYDFGESNRVSAKEIKEKQIQIQEKFITTPWQSHNIVLLASASKLWDTDQEESIQYGNLVHSILSEIYDVSDIEKVFHFYEMQGDLSSQLLKTIKNLVFSVVEHASLNEFFSEEVKVYNEKELLTVNNSIIIPDRLVVKDNLTTIIDYKTGAESHTHINQLRLYENELQNLGFKIEKKILVYINDAVLVKEIN</sequence>
<evidence type="ECO:0000256" key="1">
    <source>
        <dbReference type="ARBA" id="ARBA00022722"/>
    </source>
</evidence>
<dbReference type="GO" id="GO:0003678">
    <property type="term" value="F:DNA helicase activity"/>
    <property type="evidence" value="ECO:0007669"/>
    <property type="project" value="UniProtKB-EC"/>
</dbReference>
<proteinExistence type="predicted"/>
<dbReference type="InterPro" id="IPR027417">
    <property type="entry name" value="P-loop_NTPase"/>
</dbReference>
<evidence type="ECO:0000256" key="3">
    <source>
        <dbReference type="ARBA" id="ARBA00022763"/>
    </source>
</evidence>
<evidence type="ECO:0000259" key="16">
    <source>
        <dbReference type="PROSITE" id="PS51217"/>
    </source>
</evidence>
<dbReference type="EMBL" id="CAXIXY010000003">
    <property type="protein sequence ID" value="CAL2078656.1"/>
    <property type="molecule type" value="Genomic_DNA"/>
</dbReference>
<keyword evidence="7 14" id="KW-0067">ATP-binding</keyword>
<feature type="domain" description="UvrD-like helicase C-terminal" evidence="16">
    <location>
        <begin position="493"/>
        <end position="756"/>
    </location>
</feature>
<dbReference type="InterPro" id="IPR014017">
    <property type="entry name" value="DNA_helicase_UvrD-like_C"/>
</dbReference>
<dbReference type="InterPro" id="IPR011604">
    <property type="entry name" value="PDDEXK-like_dom_sf"/>
</dbReference>
<keyword evidence="4 14" id="KW-0378">Hydrolase</keyword>
<evidence type="ECO:0000259" key="15">
    <source>
        <dbReference type="PROSITE" id="PS51198"/>
    </source>
</evidence>
<keyword evidence="6" id="KW-0269">Exonuclease</keyword>
<name>A0ABP1EHV4_9FLAO</name>
<comment type="caution">
    <text evidence="17">The sequence shown here is derived from an EMBL/GenBank/DDBJ whole genome shotgun (WGS) entry which is preliminary data.</text>
</comment>
<evidence type="ECO:0000256" key="11">
    <source>
        <dbReference type="ARBA" id="ARBA00034617"/>
    </source>
</evidence>
<organism evidence="17 18">
    <name type="scientific">Tenacibaculum platacis</name>
    <dbReference type="NCBI Taxonomy" id="3137852"/>
    <lineage>
        <taxon>Bacteria</taxon>
        <taxon>Pseudomonadati</taxon>
        <taxon>Bacteroidota</taxon>
        <taxon>Flavobacteriia</taxon>
        <taxon>Flavobacteriales</taxon>
        <taxon>Flavobacteriaceae</taxon>
        <taxon>Tenacibaculum</taxon>
    </lineage>
</organism>
<keyword evidence="3" id="KW-0227">DNA damage</keyword>
<evidence type="ECO:0000256" key="7">
    <source>
        <dbReference type="ARBA" id="ARBA00022840"/>
    </source>
</evidence>
<dbReference type="PANTHER" id="PTHR11070">
    <property type="entry name" value="UVRD / RECB / PCRA DNA HELICASE FAMILY MEMBER"/>
    <property type="match status" value="1"/>
</dbReference>
<protein>
    <recommendedName>
        <fullName evidence="12">DNA 3'-5' helicase</fullName>
        <ecNumber evidence="12">5.6.2.4</ecNumber>
    </recommendedName>
</protein>